<dbReference type="GO" id="GO:1904158">
    <property type="term" value="P:axonemal central apparatus assembly"/>
    <property type="evidence" value="ECO:0007669"/>
    <property type="project" value="TreeGrafter"/>
</dbReference>
<accession>A0A9X9PVZ7</accession>
<evidence type="ECO:0000313" key="3">
    <source>
        <dbReference type="Proteomes" id="UP000269945"/>
    </source>
</evidence>
<reference evidence="2 3" key="1">
    <citation type="submission" date="2018-10" db="EMBL/GenBank/DDBJ databases">
        <authorList>
            <person name="Ekblom R."/>
            <person name="Jareborg N."/>
        </authorList>
    </citation>
    <scope>NUCLEOTIDE SEQUENCE [LARGE SCALE GENOMIC DNA]</scope>
    <source>
        <tissue evidence="2">Muscle</tissue>
    </source>
</reference>
<dbReference type="AlphaFoldDB" id="A0A9X9PVZ7"/>
<evidence type="ECO:0000313" key="2">
    <source>
        <dbReference type="EMBL" id="VCW68981.1"/>
    </source>
</evidence>
<feature type="compositionally biased region" description="Basic and acidic residues" evidence="1">
    <location>
        <begin position="199"/>
        <end position="214"/>
    </location>
</feature>
<name>A0A9X9PVZ7_GULGU</name>
<dbReference type="GO" id="GO:0005930">
    <property type="term" value="C:axoneme"/>
    <property type="evidence" value="ECO:0007669"/>
    <property type="project" value="TreeGrafter"/>
</dbReference>
<dbReference type="GO" id="GO:0003341">
    <property type="term" value="P:cilium movement"/>
    <property type="evidence" value="ECO:0007669"/>
    <property type="project" value="TreeGrafter"/>
</dbReference>
<keyword evidence="3" id="KW-1185">Reference proteome</keyword>
<dbReference type="PANTHER" id="PTHR23053:SF0">
    <property type="entry name" value="HYDROCEPHALUS-INDUCING PROTEIN HOMOLOG"/>
    <property type="match status" value="1"/>
</dbReference>
<comment type="caution">
    <text evidence="2">The sequence shown here is derived from an EMBL/GenBank/DDBJ whole genome shotgun (WGS) entry which is preliminary data.</text>
</comment>
<dbReference type="Proteomes" id="UP000269945">
    <property type="component" value="Unassembled WGS sequence"/>
</dbReference>
<feature type="non-terminal residue" evidence="2">
    <location>
        <position position="239"/>
    </location>
</feature>
<sequence length="239" mass="28273">VLCRELGNCGPADRLCSLRFQLSDCFRGVVFDSLETLFARNMAVALLCLLKAIGSRDHIYVINMAQDYTAMKAQEKAKKEQEEHKRREALEKEKERLQNIDEDEYDAMTEEERIVFNREVQQALRERKKRELERLAREMQEKKLQQELERQREEDELKRKVKKPKQLPVKEEPPLKKSQTSRQILTFSKLEVKTDALERKTSIREHLNEKDDLSKKRKNQLGDIHLLGLPLVQEQEDSE</sequence>
<protein>
    <submittedName>
        <fullName evidence="2">Uncharacterized protein</fullName>
    </submittedName>
</protein>
<feature type="region of interest" description="Disordered" evidence="1">
    <location>
        <begin position="146"/>
        <end position="183"/>
    </location>
</feature>
<feature type="non-terminal residue" evidence="2">
    <location>
        <position position="1"/>
    </location>
</feature>
<proteinExistence type="predicted"/>
<dbReference type="PANTHER" id="PTHR23053">
    <property type="entry name" value="DLEC1 DELETED IN LUNG AND ESOPHAGEAL CANCER 1"/>
    <property type="match status" value="1"/>
</dbReference>
<evidence type="ECO:0000256" key="1">
    <source>
        <dbReference type="SAM" id="MobiDB-lite"/>
    </source>
</evidence>
<dbReference type="EMBL" id="CYRY02004470">
    <property type="protein sequence ID" value="VCW68981.1"/>
    <property type="molecule type" value="Genomic_DNA"/>
</dbReference>
<gene>
    <name evidence="2" type="ORF">BN2614_LOCUS2</name>
</gene>
<organism evidence="2 3">
    <name type="scientific">Gulo gulo</name>
    <name type="common">Wolverine</name>
    <name type="synonym">Gluton</name>
    <dbReference type="NCBI Taxonomy" id="48420"/>
    <lineage>
        <taxon>Eukaryota</taxon>
        <taxon>Metazoa</taxon>
        <taxon>Chordata</taxon>
        <taxon>Craniata</taxon>
        <taxon>Vertebrata</taxon>
        <taxon>Euteleostomi</taxon>
        <taxon>Mammalia</taxon>
        <taxon>Eutheria</taxon>
        <taxon>Laurasiatheria</taxon>
        <taxon>Carnivora</taxon>
        <taxon>Caniformia</taxon>
        <taxon>Musteloidea</taxon>
        <taxon>Mustelidae</taxon>
        <taxon>Guloninae</taxon>
        <taxon>Gulo</taxon>
    </lineage>
</organism>
<feature type="compositionally biased region" description="Basic and acidic residues" evidence="1">
    <location>
        <begin position="146"/>
        <end position="158"/>
    </location>
</feature>
<dbReference type="InterPro" id="IPR033305">
    <property type="entry name" value="Hydin-like"/>
</dbReference>
<feature type="region of interest" description="Disordered" evidence="1">
    <location>
        <begin position="199"/>
        <end position="239"/>
    </location>
</feature>